<feature type="transmembrane region" description="Helical" evidence="3">
    <location>
        <begin position="400"/>
        <end position="420"/>
    </location>
</feature>
<organism evidence="4 5">
    <name type="scientific">Paenibacillus chartarius</name>
    <dbReference type="NCBI Taxonomy" id="747481"/>
    <lineage>
        <taxon>Bacteria</taxon>
        <taxon>Bacillati</taxon>
        <taxon>Bacillota</taxon>
        <taxon>Bacilli</taxon>
        <taxon>Bacillales</taxon>
        <taxon>Paenibacillaceae</taxon>
        <taxon>Paenibacillus</taxon>
    </lineage>
</organism>
<dbReference type="RefSeq" id="WP_377469023.1">
    <property type="nucleotide sequence ID" value="NZ_JBHLWN010000025.1"/>
</dbReference>
<keyword evidence="2 3" id="KW-0472">Membrane</keyword>
<dbReference type="Proteomes" id="UP001589776">
    <property type="component" value="Unassembled WGS sequence"/>
</dbReference>
<accession>A0ABV6DH78</accession>
<dbReference type="InterPro" id="IPR050768">
    <property type="entry name" value="UPF0353/GerABKA_families"/>
</dbReference>
<dbReference type="InterPro" id="IPR004995">
    <property type="entry name" value="Spore_Ger"/>
</dbReference>
<feature type="transmembrane region" description="Helical" evidence="3">
    <location>
        <begin position="427"/>
        <end position="448"/>
    </location>
</feature>
<dbReference type="PIRSF" id="PIRSF005690">
    <property type="entry name" value="GerBA"/>
    <property type="match status" value="1"/>
</dbReference>
<name>A0ABV6DH78_9BACL</name>
<protein>
    <submittedName>
        <fullName evidence="4">Spore germination protein</fullName>
    </submittedName>
</protein>
<keyword evidence="3" id="KW-1133">Transmembrane helix</keyword>
<evidence type="ECO:0000313" key="4">
    <source>
        <dbReference type="EMBL" id="MFC0211974.1"/>
    </source>
</evidence>
<evidence type="ECO:0000256" key="3">
    <source>
        <dbReference type="SAM" id="Phobius"/>
    </source>
</evidence>
<keyword evidence="3" id="KW-0812">Transmembrane</keyword>
<dbReference type="PANTHER" id="PTHR22550:SF5">
    <property type="entry name" value="LEUCINE ZIPPER PROTEIN 4"/>
    <property type="match status" value="1"/>
</dbReference>
<gene>
    <name evidence="4" type="ORF">ACFFK0_05820</name>
</gene>
<dbReference type="PANTHER" id="PTHR22550">
    <property type="entry name" value="SPORE GERMINATION PROTEIN"/>
    <property type="match status" value="1"/>
</dbReference>
<evidence type="ECO:0000256" key="2">
    <source>
        <dbReference type="ARBA" id="ARBA00023136"/>
    </source>
</evidence>
<evidence type="ECO:0000313" key="5">
    <source>
        <dbReference type="Proteomes" id="UP001589776"/>
    </source>
</evidence>
<reference evidence="4 5" key="1">
    <citation type="submission" date="2024-09" db="EMBL/GenBank/DDBJ databases">
        <authorList>
            <person name="Sun Q."/>
            <person name="Mori K."/>
        </authorList>
    </citation>
    <scope>NUCLEOTIDE SEQUENCE [LARGE SCALE GENOMIC DNA]</scope>
    <source>
        <strain evidence="4 5">CCM 7759</strain>
    </source>
</reference>
<dbReference type="Pfam" id="PF03323">
    <property type="entry name" value="GerA"/>
    <property type="match status" value="1"/>
</dbReference>
<feature type="transmembrane region" description="Helical" evidence="3">
    <location>
        <begin position="374"/>
        <end position="394"/>
    </location>
</feature>
<feature type="transmembrane region" description="Helical" evidence="3">
    <location>
        <begin position="302"/>
        <end position="324"/>
    </location>
</feature>
<comment type="caution">
    <text evidence="4">The sequence shown here is derived from an EMBL/GenBank/DDBJ whole genome shotgun (WGS) entry which is preliminary data.</text>
</comment>
<sequence>MMKFEGARMGTYTASSKVWLTSSLQDNTDYLLNEFADCSDAVFRDLTFADNLQGVLVYFDGIVKTEELNNSVLQPLLLHYRELSSEQPDVKDMEERLITLSETSRVRTLEDLVDRVLEGNAVLLLDGFNEALVLHVAGATRRSVQEPQSEAVVRGPREGFVESIQTNVALVRLRIRSSKLKMVQYVIGEETKTTVMLAYMEGIAKPDVIDEVKRRLASIKIDGILESGYIEELIEDNPYSPFPQLRHSERPDTVASQLLEGKFAIFTEGTPFVLKGPTNLWQMIQANEDYYERYLIGTLLRILRYFLMTVALLLPSLYIATTTFHQDMLPTTLLQSIAAAREAIPFPALIEALIMEIAFEALREAGVRLPKTVGQAVSILGALVIGQAAVQAGIVSAPMVMIVSMTGIASFTIPHFNFAISVRMLRFPLMFLAGILGLFGIVAGIYLIGLHLVMLRSFGQPYLTGFAPYRKHESKDMVVRVPWWRMKLRPSTSQRSNKQRQEPDYQG</sequence>
<keyword evidence="5" id="KW-1185">Reference proteome</keyword>
<comment type="similarity">
    <text evidence="1">Belongs to the GerABKA family.</text>
</comment>
<evidence type="ECO:0000256" key="1">
    <source>
        <dbReference type="ARBA" id="ARBA00005278"/>
    </source>
</evidence>
<proteinExistence type="inferred from homology"/>
<dbReference type="EMBL" id="JBHLWN010000025">
    <property type="protein sequence ID" value="MFC0211974.1"/>
    <property type="molecule type" value="Genomic_DNA"/>
</dbReference>